<evidence type="ECO:0000313" key="3">
    <source>
        <dbReference type="Proteomes" id="UP000077245"/>
    </source>
</evidence>
<dbReference type="PATRIC" id="fig|49547.3.peg.1384"/>
<dbReference type="EMBL" id="LWMV01000181">
    <property type="protein sequence ID" value="KZX11705.1"/>
    <property type="molecule type" value="Genomic_DNA"/>
</dbReference>
<dbReference type="PANTHER" id="PTHR35864">
    <property type="entry name" value="ZINC METALLOPROTEASE MJ0611-RELATED"/>
    <property type="match status" value="1"/>
</dbReference>
<feature type="transmembrane region" description="Helical" evidence="1">
    <location>
        <begin position="164"/>
        <end position="189"/>
    </location>
</feature>
<dbReference type="InterPro" id="IPR052348">
    <property type="entry name" value="Metallopeptidase_M50B"/>
</dbReference>
<comment type="caution">
    <text evidence="2">The sequence shown here is derived from an EMBL/GenBank/DDBJ whole genome shotgun (WGS) entry which is preliminary data.</text>
</comment>
<feature type="transmembrane region" description="Helical" evidence="1">
    <location>
        <begin position="24"/>
        <end position="42"/>
    </location>
</feature>
<accession>A0A162FE55</accession>
<feature type="transmembrane region" description="Helical" evidence="1">
    <location>
        <begin position="201"/>
        <end position="221"/>
    </location>
</feature>
<evidence type="ECO:0000256" key="1">
    <source>
        <dbReference type="SAM" id="Phobius"/>
    </source>
</evidence>
<keyword evidence="1" id="KW-0472">Membrane</keyword>
<reference evidence="2 3" key="1">
    <citation type="submission" date="2016-04" db="EMBL/GenBank/DDBJ databases">
        <title>Genome sequence of Methanobrevibacter curvatus DSM 11111.</title>
        <authorList>
            <person name="Poehlein A."/>
            <person name="Seedorf H."/>
            <person name="Daniel R."/>
        </authorList>
    </citation>
    <scope>NUCLEOTIDE SEQUENCE [LARGE SCALE GENOMIC DNA]</scope>
    <source>
        <strain evidence="2 3">DSM 11111</strain>
    </source>
</reference>
<dbReference type="AlphaFoldDB" id="A0A162FE55"/>
<evidence type="ECO:0000313" key="2">
    <source>
        <dbReference type="EMBL" id="KZX11705.1"/>
    </source>
</evidence>
<feature type="transmembrane region" description="Helical" evidence="1">
    <location>
        <begin position="132"/>
        <end position="152"/>
    </location>
</feature>
<protein>
    <submittedName>
        <fullName evidence="2">Peptidase family M50</fullName>
    </submittedName>
</protein>
<proteinExistence type="predicted"/>
<keyword evidence="1" id="KW-0812">Transmembrane</keyword>
<keyword evidence="1" id="KW-1133">Transmembrane helix</keyword>
<dbReference type="Proteomes" id="UP000077245">
    <property type="component" value="Unassembled WGS sequence"/>
</dbReference>
<keyword evidence="3" id="KW-1185">Reference proteome</keyword>
<name>A0A162FE55_9EURY</name>
<organism evidence="2 3">
    <name type="scientific">Methanobrevibacter curvatus</name>
    <dbReference type="NCBI Taxonomy" id="49547"/>
    <lineage>
        <taxon>Archaea</taxon>
        <taxon>Methanobacteriati</taxon>
        <taxon>Methanobacteriota</taxon>
        <taxon>Methanomada group</taxon>
        <taxon>Methanobacteria</taxon>
        <taxon>Methanobacteriales</taxon>
        <taxon>Methanobacteriaceae</taxon>
        <taxon>Methanobrevibacter</taxon>
    </lineage>
</organism>
<feature type="transmembrane region" description="Helical" evidence="1">
    <location>
        <begin position="49"/>
        <end position="67"/>
    </location>
</feature>
<dbReference type="PANTHER" id="PTHR35864:SF1">
    <property type="entry name" value="ZINC METALLOPROTEASE YWHC-RELATED"/>
    <property type="match status" value="1"/>
</dbReference>
<sequence length="234" mass="26067">MLAKILLSFKIYIIIMNRFNSKELTELLMAFIVISLAFTFMYTKMNADLVSQMLPMIMIGVGSGFILHELAHKFVAMHYGYYAEFKIWIPGLFLALISSVMGFLFAAPGAVHIYGQFMSNRENGIISEAGPLTNIVLGVVFFIFAAALIPFISQQGLNSGLYPFLFQTAILGFSINGWLALFNLIPFGVFDGAKIIQWNSIVWVVTAILAGAMVLMSFTGVENYLLPLTYLFYS</sequence>
<gene>
    <name evidence="2" type="ORF">MBCUR_12900</name>
</gene>
<dbReference type="STRING" id="49547.MBCUR_12900"/>
<feature type="transmembrane region" description="Helical" evidence="1">
    <location>
        <begin position="87"/>
        <end position="111"/>
    </location>
</feature>